<dbReference type="InterPro" id="IPR011009">
    <property type="entry name" value="Kinase-like_dom_sf"/>
</dbReference>
<dbReference type="GO" id="GO:0007346">
    <property type="term" value="P:regulation of mitotic cell cycle"/>
    <property type="evidence" value="ECO:0007669"/>
    <property type="project" value="TreeGrafter"/>
</dbReference>
<evidence type="ECO:0000256" key="10">
    <source>
        <dbReference type="PROSITE-ProRule" id="PRU10141"/>
    </source>
</evidence>
<dbReference type="SUPFAM" id="SSF56112">
    <property type="entry name" value="Protein kinase-like (PK-like)"/>
    <property type="match status" value="1"/>
</dbReference>
<keyword evidence="6" id="KW-0418">Kinase</keyword>
<keyword evidence="3 11" id="KW-0723">Serine/threonine-protein kinase</keyword>
<dbReference type="AlphaFoldDB" id="A0AAW1ZDC5"/>
<evidence type="ECO:0000313" key="16">
    <source>
        <dbReference type="Proteomes" id="UP001479290"/>
    </source>
</evidence>
<keyword evidence="13" id="KW-0472">Membrane</keyword>
<sequence>MSLPSLGQTSQDITSDHEVLPTAEEPITGDPEVNNEWSQDPSLEEPITGDPQIDDDWSDDVFQDLVGDLSEWSADVLQALNTVNVKFNDDSFQTPAHVVPDMSDDVTEASDRLAEDTVASQLSQQRDNEKTIMEINSCCYEIGDQLGKGGFGTVYAATCLEDDRQVAVKFASNEYAKYARIDGYSRLIPLEVALHMYANQGPRVPQIVELLDWKDEDDHYIMVLEQPVPCQPLYEFLPSYTSTMDEKLARIIMGEVAFAAQICCQRGVLHRDIKPENLLINPDTLEVKLVDFGCGDFLTSAGYTSFAGTKKYCPPEYDMYGVYHGEPATVWSLGILLFLILFWKFPSRRDLRMISENIWENDGLSQECCDFIRCCLQRNPRKRIELEKIGLHDWFNDEE</sequence>
<comment type="catalytic activity">
    <reaction evidence="8">
        <text>L-threonyl-[protein] + ATP = O-phospho-L-threonyl-[protein] + ADP + H(+)</text>
        <dbReference type="Rhea" id="RHEA:46608"/>
        <dbReference type="Rhea" id="RHEA-COMP:11060"/>
        <dbReference type="Rhea" id="RHEA-COMP:11605"/>
        <dbReference type="ChEBI" id="CHEBI:15378"/>
        <dbReference type="ChEBI" id="CHEBI:30013"/>
        <dbReference type="ChEBI" id="CHEBI:30616"/>
        <dbReference type="ChEBI" id="CHEBI:61977"/>
        <dbReference type="ChEBI" id="CHEBI:456216"/>
        <dbReference type="EC" id="2.7.11.1"/>
    </reaction>
</comment>
<dbReference type="GO" id="GO:0004674">
    <property type="term" value="F:protein serine/threonine kinase activity"/>
    <property type="evidence" value="ECO:0007669"/>
    <property type="project" value="UniProtKB-KW"/>
</dbReference>
<evidence type="ECO:0000256" key="3">
    <source>
        <dbReference type="ARBA" id="ARBA00022527"/>
    </source>
</evidence>
<dbReference type="InterPro" id="IPR008271">
    <property type="entry name" value="Ser/Thr_kinase_AS"/>
</dbReference>
<reference evidence="15 16" key="1">
    <citation type="submission" date="2024-05" db="EMBL/GenBank/DDBJ databases">
        <title>A high-quality chromosomal-level genome assembly of Topmouth culter (Culter alburnus).</title>
        <authorList>
            <person name="Zhao H."/>
        </authorList>
    </citation>
    <scope>NUCLEOTIDE SEQUENCE [LARGE SCALE GENOMIC DNA]</scope>
    <source>
        <strain evidence="15">CATC2023</strain>
        <tissue evidence="15">Muscle</tissue>
    </source>
</reference>
<dbReference type="PROSITE" id="PS00108">
    <property type="entry name" value="PROTEIN_KINASE_ST"/>
    <property type="match status" value="1"/>
</dbReference>
<evidence type="ECO:0000256" key="8">
    <source>
        <dbReference type="ARBA" id="ARBA00047899"/>
    </source>
</evidence>
<dbReference type="SMART" id="SM00220">
    <property type="entry name" value="S_TKc"/>
    <property type="match status" value="1"/>
</dbReference>
<evidence type="ECO:0000256" key="12">
    <source>
        <dbReference type="SAM" id="MobiDB-lite"/>
    </source>
</evidence>
<dbReference type="EC" id="2.7.11.1" evidence="2"/>
<feature type="compositionally biased region" description="Polar residues" evidence="12">
    <location>
        <begin position="1"/>
        <end position="13"/>
    </location>
</feature>
<comment type="catalytic activity">
    <reaction evidence="9">
        <text>L-seryl-[protein] + ATP = O-phospho-L-seryl-[protein] + ADP + H(+)</text>
        <dbReference type="Rhea" id="RHEA:17989"/>
        <dbReference type="Rhea" id="RHEA-COMP:9863"/>
        <dbReference type="Rhea" id="RHEA-COMP:11604"/>
        <dbReference type="ChEBI" id="CHEBI:15378"/>
        <dbReference type="ChEBI" id="CHEBI:29999"/>
        <dbReference type="ChEBI" id="CHEBI:30616"/>
        <dbReference type="ChEBI" id="CHEBI:83421"/>
        <dbReference type="ChEBI" id="CHEBI:456216"/>
        <dbReference type="EC" id="2.7.11.1"/>
    </reaction>
</comment>
<evidence type="ECO:0000256" key="1">
    <source>
        <dbReference type="ARBA" id="ARBA00005505"/>
    </source>
</evidence>
<organism evidence="15 16">
    <name type="scientific">Culter alburnus</name>
    <name type="common">Topmouth culter</name>
    <dbReference type="NCBI Taxonomy" id="194366"/>
    <lineage>
        <taxon>Eukaryota</taxon>
        <taxon>Metazoa</taxon>
        <taxon>Chordata</taxon>
        <taxon>Craniata</taxon>
        <taxon>Vertebrata</taxon>
        <taxon>Euteleostomi</taxon>
        <taxon>Actinopterygii</taxon>
        <taxon>Neopterygii</taxon>
        <taxon>Teleostei</taxon>
        <taxon>Ostariophysi</taxon>
        <taxon>Cypriniformes</taxon>
        <taxon>Xenocyprididae</taxon>
        <taxon>Xenocypridinae</taxon>
        <taxon>Culter</taxon>
    </lineage>
</organism>
<evidence type="ECO:0000259" key="14">
    <source>
        <dbReference type="PROSITE" id="PS50011"/>
    </source>
</evidence>
<feature type="binding site" evidence="10">
    <location>
        <position position="169"/>
    </location>
    <ligand>
        <name>ATP</name>
        <dbReference type="ChEBI" id="CHEBI:30616"/>
    </ligand>
</feature>
<feature type="domain" description="Protein kinase" evidence="14">
    <location>
        <begin position="140"/>
        <end position="395"/>
    </location>
</feature>
<dbReference type="PROSITE" id="PS50011">
    <property type="entry name" value="PROTEIN_KINASE_DOM"/>
    <property type="match status" value="1"/>
</dbReference>
<accession>A0AAW1ZDC5</accession>
<keyword evidence="5 10" id="KW-0547">Nucleotide-binding</keyword>
<evidence type="ECO:0000256" key="4">
    <source>
        <dbReference type="ARBA" id="ARBA00022679"/>
    </source>
</evidence>
<comment type="similarity">
    <text evidence="1">Belongs to the protein kinase superfamily. CAMK Ser/Thr protein kinase family. PIM subfamily.</text>
</comment>
<evidence type="ECO:0000256" key="5">
    <source>
        <dbReference type="ARBA" id="ARBA00022741"/>
    </source>
</evidence>
<keyword evidence="16" id="KW-1185">Reference proteome</keyword>
<protein>
    <recommendedName>
        <fullName evidence="2">non-specific serine/threonine protein kinase</fullName>
        <ecNumber evidence="2">2.7.11.1</ecNumber>
    </recommendedName>
</protein>
<evidence type="ECO:0000256" key="2">
    <source>
        <dbReference type="ARBA" id="ARBA00012513"/>
    </source>
</evidence>
<keyword evidence="13" id="KW-1133">Transmembrane helix</keyword>
<dbReference type="GO" id="GO:0005737">
    <property type="term" value="C:cytoplasm"/>
    <property type="evidence" value="ECO:0007669"/>
    <property type="project" value="TreeGrafter"/>
</dbReference>
<dbReference type="PANTHER" id="PTHR22984:SF11">
    <property type="entry name" value="AURORA KINASE-RELATED"/>
    <property type="match status" value="1"/>
</dbReference>
<feature type="transmembrane region" description="Helical" evidence="13">
    <location>
        <begin position="328"/>
        <end position="345"/>
    </location>
</feature>
<evidence type="ECO:0000256" key="6">
    <source>
        <dbReference type="ARBA" id="ARBA00022777"/>
    </source>
</evidence>
<evidence type="ECO:0000256" key="11">
    <source>
        <dbReference type="RuleBase" id="RU000304"/>
    </source>
</evidence>
<dbReference type="PROSITE" id="PS00107">
    <property type="entry name" value="PROTEIN_KINASE_ATP"/>
    <property type="match status" value="1"/>
</dbReference>
<dbReference type="EMBL" id="JAWDJR010000018">
    <property type="protein sequence ID" value="KAK9958379.1"/>
    <property type="molecule type" value="Genomic_DNA"/>
</dbReference>
<dbReference type="Proteomes" id="UP001479290">
    <property type="component" value="Unassembled WGS sequence"/>
</dbReference>
<keyword evidence="13" id="KW-0812">Transmembrane</keyword>
<name>A0AAW1ZDC5_CULAL</name>
<evidence type="ECO:0000256" key="13">
    <source>
        <dbReference type="SAM" id="Phobius"/>
    </source>
</evidence>
<dbReference type="GO" id="GO:0005524">
    <property type="term" value="F:ATP binding"/>
    <property type="evidence" value="ECO:0007669"/>
    <property type="project" value="UniProtKB-UniRule"/>
</dbReference>
<dbReference type="GO" id="GO:0043066">
    <property type="term" value="P:negative regulation of apoptotic process"/>
    <property type="evidence" value="ECO:0007669"/>
    <property type="project" value="TreeGrafter"/>
</dbReference>
<keyword evidence="4" id="KW-0808">Transferase</keyword>
<dbReference type="InterPro" id="IPR000719">
    <property type="entry name" value="Prot_kinase_dom"/>
</dbReference>
<gene>
    <name evidence="15" type="ORF">ABG768_010503</name>
</gene>
<evidence type="ECO:0000256" key="9">
    <source>
        <dbReference type="ARBA" id="ARBA00048679"/>
    </source>
</evidence>
<dbReference type="Gene3D" id="1.10.510.10">
    <property type="entry name" value="Transferase(Phosphotransferase) domain 1"/>
    <property type="match status" value="1"/>
</dbReference>
<evidence type="ECO:0000313" key="15">
    <source>
        <dbReference type="EMBL" id="KAK9958379.1"/>
    </source>
</evidence>
<dbReference type="Pfam" id="PF00069">
    <property type="entry name" value="Pkinase"/>
    <property type="match status" value="1"/>
</dbReference>
<proteinExistence type="inferred from homology"/>
<dbReference type="Gene3D" id="3.30.200.20">
    <property type="entry name" value="Phosphorylase Kinase, domain 1"/>
    <property type="match status" value="1"/>
</dbReference>
<comment type="caution">
    <text evidence="15">The sequence shown here is derived from an EMBL/GenBank/DDBJ whole genome shotgun (WGS) entry which is preliminary data.</text>
</comment>
<feature type="region of interest" description="Disordered" evidence="12">
    <location>
        <begin position="1"/>
        <end position="54"/>
    </location>
</feature>
<keyword evidence="7 10" id="KW-0067">ATP-binding</keyword>
<dbReference type="FunFam" id="3.30.200.20:FF:000246">
    <property type="entry name" value="Pim proto-oncogene, serine/threonine kinase,-related 152"/>
    <property type="match status" value="1"/>
</dbReference>
<dbReference type="PANTHER" id="PTHR22984">
    <property type="entry name" value="SERINE/THREONINE-PROTEIN KINASE PIM"/>
    <property type="match status" value="1"/>
</dbReference>
<dbReference type="InterPro" id="IPR051138">
    <property type="entry name" value="PIM_Ser/Thr_kinase"/>
</dbReference>
<dbReference type="InterPro" id="IPR017441">
    <property type="entry name" value="Protein_kinase_ATP_BS"/>
</dbReference>
<dbReference type="FunFam" id="1.10.510.10:FF:000392">
    <property type="entry name" value="Pim proto-oncogene, serine/threonine kinase,-related 152"/>
    <property type="match status" value="1"/>
</dbReference>
<evidence type="ECO:0000256" key="7">
    <source>
        <dbReference type="ARBA" id="ARBA00022840"/>
    </source>
</evidence>